<accession>A0AAU9KM46</accession>
<proteinExistence type="predicted"/>
<evidence type="ECO:0000313" key="2">
    <source>
        <dbReference type="Proteomes" id="UP001160483"/>
    </source>
</evidence>
<comment type="caution">
    <text evidence="1">The sequence shown here is derived from an EMBL/GenBank/DDBJ whole genome shotgun (WGS) entry which is preliminary data.</text>
</comment>
<gene>
    <name evidence="1" type="ORF">PBS003_LOCUS2245</name>
</gene>
<dbReference type="AlphaFoldDB" id="A0AAU9KM46"/>
<evidence type="ECO:0000313" key="1">
    <source>
        <dbReference type="EMBL" id="CAH0475431.1"/>
    </source>
</evidence>
<organism evidence="1 2">
    <name type="scientific">Peronospora belbahrii</name>
    <dbReference type="NCBI Taxonomy" id="622444"/>
    <lineage>
        <taxon>Eukaryota</taxon>
        <taxon>Sar</taxon>
        <taxon>Stramenopiles</taxon>
        <taxon>Oomycota</taxon>
        <taxon>Peronosporomycetes</taxon>
        <taxon>Peronosporales</taxon>
        <taxon>Peronosporaceae</taxon>
        <taxon>Peronospora</taxon>
    </lineage>
</organism>
<dbReference type="EMBL" id="CAKKTJ010000126">
    <property type="protein sequence ID" value="CAH0475431.1"/>
    <property type="molecule type" value="Genomic_DNA"/>
</dbReference>
<name>A0AAU9KM46_9STRA</name>
<reference evidence="1" key="1">
    <citation type="submission" date="2021-11" db="EMBL/GenBank/DDBJ databases">
        <authorList>
            <person name="Islam A."/>
            <person name="Islam S."/>
            <person name="Flora M.S."/>
            <person name="Rahman M."/>
            <person name="Ziaur R.M."/>
            <person name="Epstein J.H."/>
            <person name="Hassan M."/>
            <person name="Klassen M."/>
            <person name="Woodard K."/>
            <person name="Webb A."/>
            <person name="Webby R.J."/>
            <person name="El Zowalaty M.E."/>
        </authorList>
    </citation>
    <scope>NUCLEOTIDE SEQUENCE</scope>
    <source>
        <strain evidence="1">Pbs3</strain>
    </source>
</reference>
<protein>
    <submittedName>
        <fullName evidence="1">Uncharacterized protein</fullName>
    </submittedName>
</protein>
<dbReference type="Proteomes" id="UP001160483">
    <property type="component" value="Unassembled WGS sequence"/>
</dbReference>
<sequence>MTIDDVTGCAIKSIVDTGNIYATDRCPRMQLVSFSTWAMREYACYILNGLFLVINFTPIRKNVAEDV</sequence>